<dbReference type="PANTHER" id="PTHR35692:SF1">
    <property type="entry name" value="F26F24.11"/>
    <property type="match status" value="1"/>
</dbReference>
<comment type="caution">
    <text evidence="1">The sequence shown here is derived from an EMBL/GenBank/DDBJ whole genome shotgun (WGS) entry which is preliminary data.</text>
</comment>
<proteinExistence type="predicted"/>
<organism evidence="1 2">
    <name type="scientific">Oryza meyeriana var. granulata</name>
    <dbReference type="NCBI Taxonomy" id="110450"/>
    <lineage>
        <taxon>Eukaryota</taxon>
        <taxon>Viridiplantae</taxon>
        <taxon>Streptophyta</taxon>
        <taxon>Embryophyta</taxon>
        <taxon>Tracheophyta</taxon>
        <taxon>Spermatophyta</taxon>
        <taxon>Magnoliopsida</taxon>
        <taxon>Liliopsida</taxon>
        <taxon>Poales</taxon>
        <taxon>Poaceae</taxon>
        <taxon>BOP clade</taxon>
        <taxon>Oryzoideae</taxon>
        <taxon>Oryzeae</taxon>
        <taxon>Oryzinae</taxon>
        <taxon>Oryza</taxon>
        <taxon>Oryza meyeriana</taxon>
    </lineage>
</organism>
<accession>A0A6G1EN23</accession>
<protein>
    <submittedName>
        <fullName evidence="1">Uncharacterized protein</fullName>
    </submittedName>
</protein>
<evidence type="ECO:0000313" key="2">
    <source>
        <dbReference type="Proteomes" id="UP000479710"/>
    </source>
</evidence>
<gene>
    <name evidence="1" type="ORF">E2562_020706</name>
</gene>
<dbReference type="PANTHER" id="PTHR35692">
    <property type="entry name" value="F26F24.11"/>
    <property type="match status" value="1"/>
</dbReference>
<evidence type="ECO:0000313" key="1">
    <source>
        <dbReference type="EMBL" id="KAF0926024.1"/>
    </source>
</evidence>
<sequence length="85" mass="9022">MPFGFPTVAVAAVDTILTEAADLIALEQIAKLNTPHLANNSALPSSLMSRFHKFKSLLPASPTLAKTLGRSATVPPRHFDPTDPS</sequence>
<dbReference type="EMBL" id="SPHZ02000003">
    <property type="protein sequence ID" value="KAF0926024.1"/>
    <property type="molecule type" value="Genomic_DNA"/>
</dbReference>
<dbReference type="Proteomes" id="UP000479710">
    <property type="component" value="Unassembled WGS sequence"/>
</dbReference>
<reference evidence="1 2" key="1">
    <citation type="submission" date="2019-11" db="EMBL/GenBank/DDBJ databases">
        <title>Whole genome sequence of Oryza granulata.</title>
        <authorList>
            <person name="Li W."/>
        </authorList>
    </citation>
    <scope>NUCLEOTIDE SEQUENCE [LARGE SCALE GENOMIC DNA]</scope>
    <source>
        <strain evidence="2">cv. Menghai</strain>
        <tissue evidence="1">Leaf</tissue>
    </source>
</reference>
<name>A0A6G1EN23_9ORYZ</name>
<dbReference type="AlphaFoldDB" id="A0A6G1EN23"/>
<keyword evidence="2" id="KW-1185">Reference proteome</keyword>
<dbReference type="OrthoDB" id="1936256at2759"/>